<gene>
    <name evidence="10" type="ORF">Asru_0140_02</name>
</gene>
<evidence type="ECO:0000256" key="9">
    <source>
        <dbReference type="SAM" id="Phobius"/>
    </source>
</evidence>
<proteinExistence type="inferred from homology"/>
<organism evidence="10 11">
    <name type="scientific">Acidisphaera rubrifaciens HS-AP3</name>
    <dbReference type="NCBI Taxonomy" id="1231350"/>
    <lineage>
        <taxon>Bacteria</taxon>
        <taxon>Pseudomonadati</taxon>
        <taxon>Pseudomonadota</taxon>
        <taxon>Alphaproteobacteria</taxon>
        <taxon>Acetobacterales</taxon>
        <taxon>Acetobacteraceae</taxon>
        <taxon>Acidisphaera</taxon>
    </lineage>
</organism>
<feature type="transmembrane region" description="Helical" evidence="9">
    <location>
        <begin position="124"/>
        <end position="143"/>
    </location>
</feature>
<evidence type="ECO:0000256" key="1">
    <source>
        <dbReference type="ARBA" id="ARBA00004429"/>
    </source>
</evidence>
<evidence type="ECO:0000256" key="4">
    <source>
        <dbReference type="ARBA" id="ARBA00022519"/>
    </source>
</evidence>
<dbReference type="PANTHER" id="PTHR30574">
    <property type="entry name" value="INNER MEMBRANE PROTEIN YEDE"/>
    <property type="match status" value="1"/>
</dbReference>
<dbReference type="Proteomes" id="UP000032680">
    <property type="component" value="Unassembled WGS sequence"/>
</dbReference>
<evidence type="ECO:0000313" key="11">
    <source>
        <dbReference type="Proteomes" id="UP000032680"/>
    </source>
</evidence>
<reference evidence="10 11" key="1">
    <citation type="submission" date="2012-11" db="EMBL/GenBank/DDBJ databases">
        <title>Whole genome sequence of Acidisphaera rubrifaciens HS-AP3.</title>
        <authorList>
            <person name="Azuma Y."/>
            <person name="Higashiura N."/>
            <person name="Hirakawa H."/>
            <person name="Matsushita K."/>
        </authorList>
    </citation>
    <scope>NUCLEOTIDE SEQUENCE [LARGE SCALE GENOMIC DNA]</scope>
    <source>
        <strain evidence="10 11">HS-AP3</strain>
    </source>
</reference>
<keyword evidence="5 9" id="KW-0812">Transmembrane</keyword>
<evidence type="ECO:0000313" key="10">
    <source>
        <dbReference type="EMBL" id="GAN76664.1"/>
    </source>
</evidence>
<comment type="caution">
    <text evidence="10">The sequence shown here is derived from an EMBL/GenBank/DDBJ whole genome shotgun (WGS) entry which is preliminary data.</text>
</comment>
<dbReference type="AlphaFoldDB" id="A0A0D6P733"/>
<keyword evidence="2" id="KW-0813">Transport</keyword>
<keyword evidence="11" id="KW-1185">Reference proteome</keyword>
<dbReference type="RefSeq" id="WP_148360367.1">
    <property type="nucleotide sequence ID" value="NZ_BANB01000140.1"/>
</dbReference>
<dbReference type="EMBL" id="BANB01000140">
    <property type="protein sequence ID" value="GAN76664.1"/>
    <property type="molecule type" value="Genomic_DNA"/>
</dbReference>
<sequence>MNDIIARAAPLSGLAGGLMIGLASALMLLGAGRVAGVSGFAARAVGVGISSTPRMVAGAFVLGLPLGALLLALLHGPVAQRFPASPLVLIAGGLLVGFGTRLGAGCTSGHGVCGLSRLSPRSMVATLTFMAMGMLTVGVLRALGLMW</sequence>
<feature type="transmembrane region" description="Helical" evidence="9">
    <location>
        <begin position="55"/>
        <end position="74"/>
    </location>
</feature>
<evidence type="ECO:0000256" key="7">
    <source>
        <dbReference type="ARBA" id="ARBA00023136"/>
    </source>
</evidence>
<name>A0A0D6P733_9PROT</name>
<dbReference type="GO" id="GO:0005886">
    <property type="term" value="C:plasma membrane"/>
    <property type="evidence" value="ECO:0007669"/>
    <property type="project" value="UniProtKB-SubCell"/>
</dbReference>
<feature type="transmembrane region" description="Helical" evidence="9">
    <location>
        <begin position="12"/>
        <end position="35"/>
    </location>
</feature>
<evidence type="ECO:0000256" key="2">
    <source>
        <dbReference type="ARBA" id="ARBA00022448"/>
    </source>
</evidence>
<protein>
    <submittedName>
        <fullName evidence="10">Uncharacterized protein</fullName>
    </submittedName>
</protein>
<evidence type="ECO:0000256" key="5">
    <source>
        <dbReference type="ARBA" id="ARBA00022692"/>
    </source>
</evidence>
<evidence type="ECO:0000256" key="8">
    <source>
        <dbReference type="ARBA" id="ARBA00035655"/>
    </source>
</evidence>
<keyword evidence="6 9" id="KW-1133">Transmembrane helix</keyword>
<dbReference type="PANTHER" id="PTHR30574:SF1">
    <property type="entry name" value="SULPHUR TRANSPORT DOMAIN-CONTAINING PROTEIN"/>
    <property type="match status" value="1"/>
</dbReference>
<comment type="subcellular location">
    <subcellularLocation>
        <location evidence="1">Cell inner membrane</location>
        <topology evidence="1">Multi-pass membrane protein</topology>
    </subcellularLocation>
</comment>
<dbReference type="OrthoDB" id="9814020at2"/>
<comment type="similarity">
    <text evidence="8">Belongs to the TsuA/YedE (TC 9.B.102) family.</text>
</comment>
<keyword evidence="3" id="KW-1003">Cell membrane</keyword>
<dbReference type="InterPro" id="IPR007272">
    <property type="entry name" value="Sulf_transp_TsuA/YedE"/>
</dbReference>
<evidence type="ECO:0000256" key="3">
    <source>
        <dbReference type="ARBA" id="ARBA00022475"/>
    </source>
</evidence>
<accession>A0A0D6P733</accession>
<feature type="transmembrane region" description="Helical" evidence="9">
    <location>
        <begin position="86"/>
        <end position="104"/>
    </location>
</feature>
<keyword evidence="4" id="KW-0997">Cell inner membrane</keyword>
<dbReference type="Pfam" id="PF04143">
    <property type="entry name" value="Sulf_transp"/>
    <property type="match status" value="1"/>
</dbReference>
<evidence type="ECO:0000256" key="6">
    <source>
        <dbReference type="ARBA" id="ARBA00022989"/>
    </source>
</evidence>
<keyword evidence="7 9" id="KW-0472">Membrane</keyword>